<dbReference type="Gene3D" id="3.30.565.10">
    <property type="entry name" value="Histidine kinase-like ATPase, C-terminal domain"/>
    <property type="match status" value="1"/>
</dbReference>
<dbReference type="InterPro" id="IPR050428">
    <property type="entry name" value="TCS_sensor_his_kinase"/>
</dbReference>
<name>A0A859FA83_9BACI</name>
<keyword evidence="19" id="KW-1185">Reference proteome</keyword>
<evidence type="ECO:0000313" key="19">
    <source>
        <dbReference type="Proteomes" id="UP000318138"/>
    </source>
</evidence>
<dbReference type="CDD" id="cd00082">
    <property type="entry name" value="HisKA"/>
    <property type="match status" value="1"/>
</dbReference>
<evidence type="ECO:0000313" key="18">
    <source>
        <dbReference type="EMBL" id="QKS70119.1"/>
    </source>
</evidence>
<protein>
    <recommendedName>
        <fullName evidence="4">Signal transduction histidine-protein kinase ArlS</fullName>
        <ecNumber evidence="3">2.7.13.3</ecNumber>
    </recommendedName>
</protein>
<dbReference type="Pfam" id="PF18719">
    <property type="entry name" value="ArlS_N"/>
    <property type="match status" value="1"/>
</dbReference>
<accession>A0A859FA83</accession>
<dbReference type="PANTHER" id="PTHR45436">
    <property type="entry name" value="SENSOR HISTIDINE KINASE YKOH"/>
    <property type="match status" value="1"/>
</dbReference>
<dbReference type="SUPFAM" id="SSF47384">
    <property type="entry name" value="Homodimeric domain of signal transducing histidine kinase"/>
    <property type="match status" value="1"/>
</dbReference>
<evidence type="ECO:0000256" key="6">
    <source>
        <dbReference type="ARBA" id="ARBA00022553"/>
    </source>
</evidence>
<keyword evidence="10" id="KW-0418">Kinase</keyword>
<keyword evidence="7" id="KW-0808">Transferase</keyword>
<dbReference type="SMART" id="SM00304">
    <property type="entry name" value="HAMP"/>
    <property type="match status" value="2"/>
</dbReference>
<dbReference type="Pfam" id="PF00512">
    <property type="entry name" value="HisKA"/>
    <property type="match status" value="1"/>
</dbReference>
<dbReference type="InterPro" id="IPR005467">
    <property type="entry name" value="His_kinase_dom"/>
</dbReference>
<evidence type="ECO:0000256" key="1">
    <source>
        <dbReference type="ARBA" id="ARBA00000085"/>
    </source>
</evidence>
<dbReference type="PROSITE" id="PS50885">
    <property type="entry name" value="HAMP"/>
    <property type="match status" value="1"/>
</dbReference>
<evidence type="ECO:0000256" key="7">
    <source>
        <dbReference type="ARBA" id="ARBA00022679"/>
    </source>
</evidence>
<keyword evidence="13" id="KW-0902">Two-component regulatory system</keyword>
<keyword evidence="6" id="KW-0597">Phosphoprotein</keyword>
<evidence type="ECO:0000259" key="16">
    <source>
        <dbReference type="PROSITE" id="PS50109"/>
    </source>
</evidence>
<evidence type="ECO:0000256" key="9">
    <source>
        <dbReference type="ARBA" id="ARBA00022741"/>
    </source>
</evidence>
<feature type="domain" description="HAMP" evidence="17">
    <location>
        <begin position="176"/>
        <end position="230"/>
    </location>
</feature>
<dbReference type="RefSeq" id="WP_176008163.1">
    <property type="nucleotide sequence ID" value="NZ_CP041372.2"/>
</dbReference>
<evidence type="ECO:0000256" key="13">
    <source>
        <dbReference type="ARBA" id="ARBA00023012"/>
    </source>
</evidence>
<keyword evidence="12 15" id="KW-1133">Transmembrane helix</keyword>
<evidence type="ECO:0000256" key="15">
    <source>
        <dbReference type="SAM" id="Phobius"/>
    </source>
</evidence>
<keyword evidence="11" id="KW-0067">ATP-binding</keyword>
<keyword evidence="9" id="KW-0547">Nucleotide-binding</keyword>
<comment type="subcellular location">
    <subcellularLocation>
        <location evidence="2">Cell membrane</location>
        <topology evidence="2">Multi-pass membrane protein</topology>
    </subcellularLocation>
</comment>
<evidence type="ECO:0000256" key="12">
    <source>
        <dbReference type="ARBA" id="ARBA00022989"/>
    </source>
</evidence>
<dbReference type="GO" id="GO:0005524">
    <property type="term" value="F:ATP binding"/>
    <property type="evidence" value="ECO:0007669"/>
    <property type="project" value="UniProtKB-KW"/>
</dbReference>
<reference evidence="19" key="1">
    <citation type="submission" date="2019-07" db="EMBL/GenBank/DDBJ databases">
        <title>Bacillus alkalisoli sp. nov. isolated from saline soil.</title>
        <authorList>
            <person name="Sun J.-Q."/>
            <person name="Xu L."/>
        </authorList>
    </citation>
    <scope>NUCLEOTIDE SEQUENCE [LARGE SCALE GENOMIC DNA]</scope>
    <source>
        <strain evidence="19">M4U3P1</strain>
    </source>
</reference>
<evidence type="ECO:0000259" key="17">
    <source>
        <dbReference type="PROSITE" id="PS50885"/>
    </source>
</evidence>
<dbReference type="KEGG" id="psua:FLK61_25440"/>
<dbReference type="InterPro" id="IPR036890">
    <property type="entry name" value="HATPase_C_sf"/>
</dbReference>
<keyword evidence="8 15" id="KW-0812">Transmembrane</keyword>
<comment type="catalytic activity">
    <reaction evidence="1">
        <text>ATP + protein L-histidine = ADP + protein N-phospho-L-histidine.</text>
        <dbReference type="EC" id="2.7.13.3"/>
    </reaction>
</comment>
<dbReference type="CDD" id="cd06225">
    <property type="entry name" value="HAMP"/>
    <property type="match status" value="1"/>
</dbReference>
<dbReference type="InterPro" id="IPR003594">
    <property type="entry name" value="HATPase_dom"/>
</dbReference>
<dbReference type="GO" id="GO:0000155">
    <property type="term" value="F:phosphorelay sensor kinase activity"/>
    <property type="evidence" value="ECO:0007669"/>
    <property type="project" value="InterPro"/>
</dbReference>
<dbReference type="EC" id="2.7.13.3" evidence="3"/>
<dbReference type="InterPro" id="IPR003660">
    <property type="entry name" value="HAMP_dom"/>
</dbReference>
<evidence type="ECO:0000256" key="14">
    <source>
        <dbReference type="ARBA" id="ARBA00023136"/>
    </source>
</evidence>
<evidence type="ECO:0000256" key="5">
    <source>
        <dbReference type="ARBA" id="ARBA00022475"/>
    </source>
</evidence>
<evidence type="ECO:0000256" key="4">
    <source>
        <dbReference type="ARBA" id="ARBA00015735"/>
    </source>
</evidence>
<evidence type="ECO:0000256" key="11">
    <source>
        <dbReference type="ARBA" id="ARBA00022840"/>
    </source>
</evidence>
<keyword evidence="5" id="KW-1003">Cell membrane</keyword>
<feature type="domain" description="Histidine kinase" evidence="16">
    <location>
        <begin position="238"/>
        <end position="450"/>
    </location>
</feature>
<proteinExistence type="predicted"/>
<keyword evidence="14 15" id="KW-0472">Membrane</keyword>
<dbReference type="Proteomes" id="UP000318138">
    <property type="component" value="Chromosome"/>
</dbReference>
<evidence type="ECO:0000256" key="8">
    <source>
        <dbReference type="ARBA" id="ARBA00022692"/>
    </source>
</evidence>
<dbReference type="FunFam" id="1.10.287.130:FF:000001">
    <property type="entry name" value="Two-component sensor histidine kinase"/>
    <property type="match status" value="1"/>
</dbReference>
<dbReference type="InterPro" id="IPR003661">
    <property type="entry name" value="HisK_dim/P_dom"/>
</dbReference>
<dbReference type="FunFam" id="3.30.565.10:FF:000006">
    <property type="entry name" value="Sensor histidine kinase WalK"/>
    <property type="match status" value="1"/>
</dbReference>
<dbReference type="PROSITE" id="PS50109">
    <property type="entry name" value="HIS_KIN"/>
    <property type="match status" value="1"/>
</dbReference>
<dbReference type="SMART" id="SM00387">
    <property type="entry name" value="HATPase_c"/>
    <property type="match status" value="1"/>
</dbReference>
<dbReference type="Pfam" id="PF02518">
    <property type="entry name" value="HATPase_c"/>
    <property type="match status" value="1"/>
</dbReference>
<dbReference type="InterPro" id="IPR041610">
    <property type="entry name" value="ArlS_N"/>
</dbReference>
<dbReference type="PRINTS" id="PR00344">
    <property type="entry name" value="BCTRLSENSOR"/>
</dbReference>
<dbReference type="SUPFAM" id="SSF55874">
    <property type="entry name" value="ATPase domain of HSP90 chaperone/DNA topoisomerase II/histidine kinase"/>
    <property type="match status" value="1"/>
</dbReference>
<dbReference type="SMART" id="SM00388">
    <property type="entry name" value="HisKA"/>
    <property type="match status" value="1"/>
</dbReference>
<dbReference type="InterPro" id="IPR036097">
    <property type="entry name" value="HisK_dim/P_sf"/>
</dbReference>
<gene>
    <name evidence="18" type="ORF">FLK61_25440</name>
</gene>
<evidence type="ECO:0000256" key="10">
    <source>
        <dbReference type="ARBA" id="ARBA00022777"/>
    </source>
</evidence>
<evidence type="ECO:0000256" key="3">
    <source>
        <dbReference type="ARBA" id="ARBA00012438"/>
    </source>
</evidence>
<dbReference type="InterPro" id="IPR004358">
    <property type="entry name" value="Sig_transdc_His_kin-like_C"/>
</dbReference>
<feature type="transmembrane region" description="Helical" evidence="15">
    <location>
        <begin position="7"/>
        <end position="30"/>
    </location>
</feature>
<dbReference type="Pfam" id="PF00672">
    <property type="entry name" value="HAMP"/>
    <property type="match status" value="1"/>
</dbReference>
<dbReference type="AlphaFoldDB" id="A0A859FA83"/>
<dbReference type="Gene3D" id="6.10.340.10">
    <property type="match status" value="1"/>
</dbReference>
<dbReference type="PANTHER" id="PTHR45436:SF5">
    <property type="entry name" value="SENSOR HISTIDINE KINASE TRCS"/>
    <property type="match status" value="1"/>
</dbReference>
<organism evidence="18 19">
    <name type="scientific">Paenalkalicoccus suaedae</name>
    <dbReference type="NCBI Taxonomy" id="2592382"/>
    <lineage>
        <taxon>Bacteria</taxon>
        <taxon>Bacillati</taxon>
        <taxon>Bacillota</taxon>
        <taxon>Bacilli</taxon>
        <taxon>Bacillales</taxon>
        <taxon>Bacillaceae</taxon>
        <taxon>Paenalkalicoccus</taxon>
    </lineage>
</organism>
<dbReference type="Gene3D" id="1.10.287.130">
    <property type="match status" value="1"/>
</dbReference>
<dbReference type="EMBL" id="CP041372">
    <property type="protein sequence ID" value="QKS70119.1"/>
    <property type="molecule type" value="Genomic_DNA"/>
</dbReference>
<evidence type="ECO:0000256" key="2">
    <source>
        <dbReference type="ARBA" id="ARBA00004651"/>
    </source>
</evidence>
<sequence length="453" mass="50454">MKLSRRITLFSTGMLMLILVVVNVSIYFVFQQSMLSGELNRTLSQARSVVEAVRPSSPDFDAAGYLRAYVAGEGMVRVVNQEGEVLVSVASENQELQAIQTTPVGGEQTTTASVDDREYAVARVPVVWTNGTVASLEMIEPMTLYEETLGTLRLILIVASIVILIPSFLAAQSLGKFLLRPIDALVATMNQIREEQKFKRIEVDEKAKDELSDMGRTFNHMIRLLEENYEKQQQFVSDASHELKTPLTVINSYAQLLERWGKEKPEVLEEAVTAISSEAARMKEMTNQMLALASGDETVTMSMERVDVGRVFAETASQLRTAYSREIDVQVPHQPTWILGNDLQLRQLAFILIENALKYSEDGLRVLVRSENDRATVYVEDFGIGIAEEDIPFVFDRFYRVDKARARKTGGSGLGLSIAKKIVEAHHGEVAVKSEVGRGTTFSVAFTRIESEG</sequence>
<dbReference type="GO" id="GO:0005886">
    <property type="term" value="C:plasma membrane"/>
    <property type="evidence" value="ECO:0007669"/>
    <property type="project" value="UniProtKB-SubCell"/>
</dbReference>